<sequence length="171" mass="19661">MTINTENEIMPGLPGSVAAAAIRSYYRRLYPTRQVLPLKPLILIAGKMWFGSITYSSRFYSTKKHLVTRADKYVLFEAGVHGRTSLSWFVGEVSAYFEYVYNKERRFLAIVNVAEDPSRYHFAVLSIADIIQFVGFMQHSDSPNKFNVVWSYMHYEDKNGNREPDGLSQLS</sequence>
<comment type="caution">
    <text evidence="1">The sequence shown here is derived from an EMBL/GenBank/DDBJ whole genome shotgun (WGS) entry which is preliminary data.</text>
</comment>
<reference evidence="1 2" key="1">
    <citation type="journal article" date="2018" name="G3 (Bethesda)">
        <title>Phylogenetic and Phylogenomic Definition of Rhizopus Species.</title>
        <authorList>
            <person name="Gryganskyi A.P."/>
            <person name="Golan J."/>
            <person name="Dolatabadi S."/>
            <person name="Mondo S."/>
            <person name="Robb S."/>
            <person name="Idnurm A."/>
            <person name="Muszewska A."/>
            <person name="Steczkiewicz K."/>
            <person name="Masonjones S."/>
            <person name="Liao H.L."/>
            <person name="Gajdeczka M.T."/>
            <person name="Anike F."/>
            <person name="Vuek A."/>
            <person name="Anishchenko I.M."/>
            <person name="Voigt K."/>
            <person name="de Hoog G.S."/>
            <person name="Smith M.E."/>
            <person name="Heitman J."/>
            <person name="Vilgalys R."/>
            <person name="Stajich J.E."/>
        </authorList>
    </citation>
    <scope>NUCLEOTIDE SEQUENCE [LARGE SCALE GENOMIC DNA]</scope>
    <source>
        <strain evidence="1 2">LSU 92-RS-03</strain>
    </source>
</reference>
<dbReference type="Proteomes" id="UP000253551">
    <property type="component" value="Unassembled WGS sequence"/>
</dbReference>
<organism evidence="1 2">
    <name type="scientific">Rhizopus stolonifer</name>
    <name type="common">Rhizopus nigricans</name>
    <dbReference type="NCBI Taxonomy" id="4846"/>
    <lineage>
        <taxon>Eukaryota</taxon>
        <taxon>Fungi</taxon>
        <taxon>Fungi incertae sedis</taxon>
        <taxon>Mucoromycota</taxon>
        <taxon>Mucoromycotina</taxon>
        <taxon>Mucoromycetes</taxon>
        <taxon>Mucorales</taxon>
        <taxon>Mucorineae</taxon>
        <taxon>Rhizopodaceae</taxon>
        <taxon>Rhizopus</taxon>
    </lineage>
</organism>
<evidence type="ECO:0000313" key="1">
    <source>
        <dbReference type="EMBL" id="RCH89420.1"/>
    </source>
</evidence>
<dbReference type="AlphaFoldDB" id="A0A367JHK3"/>
<proteinExistence type="predicted"/>
<keyword evidence="2" id="KW-1185">Reference proteome</keyword>
<gene>
    <name evidence="1" type="ORF">CU098_010149</name>
</gene>
<accession>A0A367JHK3</accession>
<name>A0A367JHK3_RHIST</name>
<protein>
    <submittedName>
        <fullName evidence="1">Uncharacterized protein</fullName>
    </submittedName>
</protein>
<dbReference type="EMBL" id="PJQM01003337">
    <property type="protein sequence ID" value="RCH89420.1"/>
    <property type="molecule type" value="Genomic_DNA"/>
</dbReference>
<dbReference type="STRING" id="4846.A0A367JHK3"/>
<evidence type="ECO:0000313" key="2">
    <source>
        <dbReference type="Proteomes" id="UP000253551"/>
    </source>
</evidence>